<dbReference type="HOGENOM" id="CLU_141932_3_0_2"/>
<dbReference type="PROSITE" id="PS51160">
    <property type="entry name" value="ACYLPHOSPHATASE_3"/>
    <property type="match status" value="1"/>
</dbReference>
<dbReference type="EC" id="3.6.1.7" evidence="1 2"/>
<dbReference type="InterPro" id="IPR001792">
    <property type="entry name" value="Acylphosphatase-like_dom"/>
</dbReference>
<gene>
    <name evidence="5" type="ordered locus">Metho_0495</name>
</gene>
<accession>L0KTK2</accession>
<feature type="active site" evidence="1">
    <location>
        <position position="40"/>
    </location>
</feature>
<organism evidence="5 6">
    <name type="scientific">Methanomethylovorans hollandica (strain DSM 15978 / NBRC 107637 / DMS1)</name>
    <dbReference type="NCBI Taxonomy" id="867904"/>
    <lineage>
        <taxon>Archaea</taxon>
        <taxon>Methanobacteriati</taxon>
        <taxon>Methanobacteriota</taxon>
        <taxon>Stenosarchaea group</taxon>
        <taxon>Methanomicrobia</taxon>
        <taxon>Methanosarcinales</taxon>
        <taxon>Methanosarcinaceae</taxon>
        <taxon>Methanomethylovorans</taxon>
    </lineage>
</organism>
<dbReference type="Pfam" id="PF00708">
    <property type="entry name" value="Acylphosphatase"/>
    <property type="match status" value="1"/>
</dbReference>
<evidence type="ECO:0000256" key="3">
    <source>
        <dbReference type="RuleBase" id="RU004168"/>
    </source>
</evidence>
<dbReference type="SUPFAM" id="SSF54975">
    <property type="entry name" value="Acylphosphatase/BLUF domain-like"/>
    <property type="match status" value="1"/>
</dbReference>
<dbReference type="PANTHER" id="PTHR47268:SF4">
    <property type="entry name" value="ACYLPHOSPHATASE"/>
    <property type="match status" value="1"/>
</dbReference>
<dbReference type="OrthoDB" id="6643at2157"/>
<evidence type="ECO:0000256" key="1">
    <source>
        <dbReference type="PROSITE-ProRule" id="PRU00520"/>
    </source>
</evidence>
<dbReference type="PROSITE" id="PS00151">
    <property type="entry name" value="ACYLPHOSPHATASE_2"/>
    <property type="match status" value="1"/>
</dbReference>
<evidence type="ECO:0000313" key="5">
    <source>
        <dbReference type="EMBL" id="AGB48762.1"/>
    </source>
</evidence>
<dbReference type="PANTHER" id="PTHR47268">
    <property type="entry name" value="ACYLPHOSPHATASE"/>
    <property type="match status" value="1"/>
</dbReference>
<name>L0KTK2_METHD</name>
<reference evidence="5 6" key="1">
    <citation type="submission" date="2012-02" db="EMBL/GenBank/DDBJ databases">
        <title>Complete sequence of chromosome of Methanomethylovorans hollandica DSM 15978.</title>
        <authorList>
            <person name="Lucas S."/>
            <person name="Copeland A."/>
            <person name="Lapidus A."/>
            <person name="Glavina del Rio T."/>
            <person name="Dalin E."/>
            <person name="Tice H."/>
            <person name="Bruce D."/>
            <person name="Goodwin L."/>
            <person name="Pitluck S."/>
            <person name="Peters L."/>
            <person name="Mikhailova N."/>
            <person name="Held B."/>
            <person name="Kyrpides N."/>
            <person name="Mavromatis K."/>
            <person name="Ivanova N."/>
            <person name="Brettin T."/>
            <person name="Detter J.C."/>
            <person name="Han C."/>
            <person name="Larimer F."/>
            <person name="Land M."/>
            <person name="Hauser L."/>
            <person name="Markowitz V."/>
            <person name="Cheng J.-F."/>
            <person name="Hugenholtz P."/>
            <person name="Woyke T."/>
            <person name="Wu D."/>
            <person name="Spring S."/>
            <person name="Schroeder M."/>
            <person name="Brambilla E."/>
            <person name="Klenk H.-P."/>
            <person name="Eisen J.A."/>
        </authorList>
    </citation>
    <scope>NUCLEOTIDE SEQUENCE [LARGE SCALE GENOMIC DNA]</scope>
    <source>
        <strain evidence="6">DSM 15978 / NBRC 107637 / DMS1</strain>
    </source>
</reference>
<dbReference type="KEGG" id="mhz:Metho_0495"/>
<dbReference type="GO" id="GO:0003998">
    <property type="term" value="F:acylphosphatase activity"/>
    <property type="evidence" value="ECO:0007669"/>
    <property type="project" value="UniProtKB-EC"/>
</dbReference>
<feature type="active site" evidence="1">
    <location>
        <position position="22"/>
    </location>
</feature>
<dbReference type="InterPro" id="IPR036046">
    <property type="entry name" value="Acylphosphatase-like_dom_sf"/>
</dbReference>
<dbReference type="RefSeq" id="WP_015323931.1">
    <property type="nucleotide sequence ID" value="NC_019977.1"/>
</dbReference>
<dbReference type="GeneID" id="14407601"/>
<evidence type="ECO:0000313" key="6">
    <source>
        <dbReference type="Proteomes" id="UP000010866"/>
    </source>
</evidence>
<keyword evidence="1 2" id="KW-0378">Hydrolase</keyword>
<sequence>MDMGHVLAEVHVYGRVQGVFFRQFTKNTAQELGIAGYARNLPDGCVQVLAEGPKQSVEILLQRLRVGPPMSCVDSLGVEWKQASGEFTGFVIRR</sequence>
<evidence type="ECO:0000259" key="4">
    <source>
        <dbReference type="PROSITE" id="PS51160"/>
    </source>
</evidence>
<dbReference type="PROSITE" id="PS00150">
    <property type="entry name" value="ACYLPHOSPHATASE_1"/>
    <property type="match status" value="1"/>
</dbReference>
<dbReference type="STRING" id="867904.Metho_0495"/>
<dbReference type="PRINTS" id="PR00112">
    <property type="entry name" value="ACYLPHPHTASE"/>
</dbReference>
<dbReference type="Proteomes" id="UP000010866">
    <property type="component" value="Chromosome"/>
</dbReference>
<proteinExistence type="inferred from homology"/>
<dbReference type="Gene3D" id="3.30.70.100">
    <property type="match status" value="1"/>
</dbReference>
<feature type="domain" description="Acylphosphatase-like" evidence="4">
    <location>
        <begin position="7"/>
        <end position="94"/>
    </location>
</feature>
<protein>
    <recommendedName>
        <fullName evidence="1 2">Acylphosphatase</fullName>
        <ecNumber evidence="1 2">3.6.1.7</ecNumber>
    </recommendedName>
</protein>
<dbReference type="AlphaFoldDB" id="L0KTK2"/>
<comment type="similarity">
    <text evidence="3">Belongs to the acylphosphatase family.</text>
</comment>
<comment type="catalytic activity">
    <reaction evidence="1 2">
        <text>an acyl phosphate + H2O = a carboxylate + phosphate + H(+)</text>
        <dbReference type="Rhea" id="RHEA:14965"/>
        <dbReference type="ChEBI" id="CHEBI:15377"/>
        <dbReference type="ChEBI" id="CHEBI:15378"/>
        <dbReference type="ChEBI" id="CHEBI:29067"/>
        <dbReference type="ChEBI" id="CHEBI:43474"/>
        <dbReference type="ChEBI" id="CHEBI:59918"/>
        <dbReference type="EC" id="3.6.1.7"/>
    </reaction>
</comment>
<dbReference type="InterPro" id="IPR017968">
    <property type="entry name" value="Acylphosphatase_CS"/>
</dbReference>
<evidence type="ECO:0000256" key="2">
    <source>
        <dbReference type="RuleBase" id="RU000553"/>
    </source>
</evidence>
<dbReference type="InterPro" id="IPR020456">
    <property type="entry name" value="Acylphosphatase"/>
</dbReference>
<dbReference type="EMBL" id="CP003362">
    <property type="protein sequence ID" value="AGB48762.1"/>
    <property type="molecule type" value="Genomic_DNA"/>
</dbReference>
<keyword evidence="6" id="KW-1185">Reference proteome</keyword>